<evidence type="ECO:0000313" key="1">
    <source>
        <dbReference type="EMBL" id="MCE5975181.1"/>
    </source>
</evidence>
<comment type="caution">
    <text evidence="1">The sequence shown here is derived from an EMBL/GenBank/DDBJ whole genome shotgun (WGS) entry which is preliminary data.</text>
</comment>
<reference evidence="1 2" key="1">
    <citation type="submission" date="2021-12" db="EMBL/GenBank/DDBJ databases">
        <title>Sinirhodobacter sp. WL0062 is a bacterium isolated from seawater.</title>
        <authorList>
            <person name="Wang L."/>
            <person name="He W."/>
            <person name="Zhang D.-F."/>
        </authorList>
    </citation>
    <scope>NUCLEOTIDE SEQUENCE [LARGE SCALE GENOMIC DNA]</scope>
    <source>
        <strain evidence="1 2">WL0062</strain>
    </source>
</reference>
<sequence length="122" mass="12469">MTDEKAKGLALDDFFAAARNDLPEPSGAFLARVLNDSEAVQAGFAAPAAPTPRMGLFARFADLVGGWPALGGMVTATLAGAWIGFVGVDRIDALSGVYFASAETLGTVNLLPDGDLLALAAE</sequence>
<dbReference type="EMBL" id="JAJUOS010000019">
    <property type="protein sequence ID" value="MCE5975181.1"/>
    <property type="molecule type" value="Genomic_DNA"/>
</dbReference>
<organism evidence="1 2">
    <name type="scientific">Rhodobacter flavimaris</name>
    <dbReference type="NCBI Taxonomy" id="2907145"/>
    <lineage>
        <taxon>Bacteria</taxon>
        <taxon>Pseudomonadati</taxon>
        <taxon>Pseudomonadota</taxon>
        <taxon>Alphaproteobacteria</taxon>
        <taxon>Rhodobacterales</taxon>
        <taxon>Rhodobacter group</taxon>
        <taxon>Rhodobacter</taxon>
    </lineage>
</organism>
<dbReference type="RefSeq" id="WP_233678098.1">
    <property type="nucleotide sequence ID" value="NZ_JAJUOS010000019.1"/>
</dbReference>
<gene>
    <name evidence="1" type="ORF">LZA78_17045</name>
</gene>
<dbReference type="Proteomes" id="UP001521181">
    <property type="component" value="Unassembled WGS sequence"/>
</dbReference>
<keyword evidence="2" id="KW-1185">Reference proteome</keyword>
<name>A0ABS8YZG2_9RHOB</name>
<accession>A0ABS8YZG2</accession>
<evidence type="ECO:0008006" key="3">
    <source>
        <dbReference type="Google" id="ProtNLM"/>
    </source>
</evidence>
<evidence type="ECO:0000313" key="2">
    <source>
        <dbReference type="Proteomes" id="UP001521181"/>
    </source>
</evidence>
<proteinExistence type="predicted"/>
<protein>
    <recommendedName>
        <fullName evidence="3">Dihydroorotate dehydrogenase</fullName>
    </recommendedName>
</protein>